<dbReference type="Proteomes" id="UP001303115">
    <property type="component" value="Unassembled WGS sequence"/>
</dbReference>
<reference evidence="3" key="1">
    <citation type="journal article" date="2023" name="Mol. Phylogenet. Evol.">
        <title>Genome-scale phylogeny and comparative genomics of the fungal order Sordariales.</title>
        <authorList>
            <person name="Hensen N."/>
            <person name="Bonometti L."/>
            <person name="Westerberg I."/>
            <person name="Brannstrom I.O."/>
            <person name="Guillou S."/>
            <person name="Cros-Aarteil S."/>
            <person name="Calhoun S."/>
            <person name="Haridas S."/>
            <person name="Kuo A."/>
            <person name="Mondo S."/>
            <person name="Pangilinan J."/>
            <person name="Riley R."/>
            <person name="LaButti K."/>
            <person name="Andreopoulos B."/>
            <person name="Lipzen A."/>
            <person name="Chen C."/>
            <person name="Yan M."/>
            <person name="Daum C."/>
            <person name="Ng V."/>
            <person name="Clum A."/>
            <person name="Steindorff A."/>
            <person name="Ohm R.A."/>
            <person name="Martin F."/>
            <person name="Silar P."/>
            <person name="Natvig D.O."/>
            <person name="Lalanne C."/>
            <person name="Gautier V."/>
            <person name="Ament-Velasquez S.L."/>
            <person name="Kruys A."/>
            <person name="Hutchinson M.I."/>
            <person name="Powell A.J."/>
            <person name="Barry K."/>
            <person name="Miller A.N."/>
            <person name="Grigoriev I.V."/>
            <person name="Debuchy R."/>
            <person name="Gladieux P."/>
            <person name="Hiltunen Thoren M."/>
            <person name="Johannesson H."/>
        </authorList>
    </citation>
    <scope>NUCLEOTIDE SEQUENCE [LARGE SCALE GENOMIC DNA]</scope>
    <source>
        <strain evidence="3">CBS 284.82</strain>
    </source>
</reference>
<proteinExistence type="predicted"/>
<dbReference type="AlphaFoldDB" id="A0AAN6P771"/>
<dbReference type="EMBL" id="MU854650">
    <property type="protein sequence ID" value="KAK4032092.1"/>
    <property type="molecule type" value="Genomic_DNA"/>
</dbReference>
<evidence type="ECO:0000313" key="2">
    <source>
        <dbReference type="EMBL" id="KAK4032092.1"/>
    </source>
</evidence>
<keyword evidence="3" id="KW-1185">Reference proteome</keyword>
<evidence type="ECO:0000313" key="3">
    <source>
        <dbReference type="Proteomes" id="UP001303115"/>
    </source>
</evidence>
<accession>A0AAN6P771</accession>
<protein>
    <submittedName>
        <fullName evidence="2">Uncharacterized protein</fullName>
    </submittedName>
</protein>
<organism evidence="2 3">
    <name type="scientific">Parachaetomium inaequale</name>
    <dbReference type="NCBI Taxonomy" id="2588326"/>
    <lineage>
        <taxon>Eukaryota</taxon>
        <taxon>Fungi</taxon>
        <taxon>Dikarya</taxon>
        <taxon>Ascomycota</taxon>
        <taxon>Pezizomycotina</taxon>
        <taxon>Sordariomycetes</taxon>
        <taxon>Sordariomycetidae</taxon>
        <taxon>Sordariales</taxon>
        <taxon>Chaetomiaceae</taxon>
        <taxon>Parachaetomium</taxon>
    </lineage>
</organism>
<feature type="compositionally biased region" description="Polar residues" evidence="1">
    <location>
        <begin position="154"/>
        <end position="166"/>
    </location>
</feature>
<feature type="region of interest" description="Disordered" evidence="1">
    <location>
        <begin position="147"/>
        <end position="166"/>
    </location>
</feature>
<sequence>MTVGIYSVTMSPVLNVVLFGTAESGAPFHFQAVLKLYDRRFGTSLQRHRYQHVPHTAEREADFQAFVRQGRMDYFLKKQEEEEEEEDEEEEEEGEEQDEDNVKPQSPLDPQPQHFPKEPPNPEPTAKFEAALWKECQDNFTGETEAYNRLQDLQGKSISPTHPATY</sequence>
<evidence type="ECO:0000256" key="1">
    <source>
        <dbReference type="SAM" id="MobiDB-lite"/>
    </source>
</evidence>
<feature type="compositionally biased region" description="Acidic residues" evidence="1">
    <location>
        <begin position="81"/>
        <end position="99"/>
    </location>
</feature>
<comment type="caution">
    <text evidence="2">The sequence shown here is derived from an EMBL/GenBank/DDBJ whole genome shotgun (WGS) entry which is preliminary data.</text>
</comment>
<gene>
    <name evidence="2" type="ORF">C8A01DRAFT_41469</name>
</gene>
<name>A0AAN6P771_9PEZI</name>
<feature type="region of interest" description="Disordered" evidence="1">
    <location>
        <begin position="74"/>
        <end position="128"/>
    </location>
</feature>